<evidence type="ECO:0000313" key="1">
    <source>
        <dbReference type="EMBL" id="MDE1462123.1"/>
    </source>
</evidence>
<dbReference type="Proteomes" id="UP001528823">
    <property type="component" value="Unassembled WGS sequence"/>
</dbReference>
<name>A0ABT5U6W6_9GAMM</name>
<comment type="caution">
    <text evidence="1">The sequence shown here is derived from an EMBL/GenBank/DDBJ whole genome shotgun (WGS) entry which is preliminary data.</text>
</comment>
<keyword evidence="2" id="KW-1185">Reference proteome</keyword>
<reference evidence="1 2" key="1">
    <citation type="submission" date="2022-11" db="EMBL/GenBank/DDBJ databases">
        <title>Spartinivicinus poritis sp. nov., isolated from scleractinian coral Porites lutea.</title>
        <authorList>
            <person name="Zhang G."/>
            <person name="Cai L."/>
            <person name="Wei Q."/>
        </authorList>
    </citation>
    <scope>NUCLEOTIDE SEQUENCE [LARGE SCALE GENOMIC DNA]</scope>
    <source>
        <strain evidence="1 2">A2-2</strain>
    </source>
</reference>
<protein>
    <submittedName>
        <fullName evidence="1">Uncharacterized protein</fullName>
    </submittedName>
</protein>
<gene>
    <name evidence="1" type="ORF">ORQ98_09075</name>
</gene>
<dbReference type="RefSeq" id="WP_274688482.1">
    <property type="nucleotide sequence ID" value="NZ_JAPMOU010000009.1"/>
</dbReference>
<dbReference type="EMBL" id="JAPMOU010000009">
    <property type="protein sequence ID" value="MDE1462123.1"/>
    <property type="molecule type" value="Genomic_DNA"/>
</dbReference>
<accession>A0ABT5U6W6</accession>
<evidence type="ECO:0000313" key="2">
    <source>
        <dbReference type="Proteomes" id="UP001528823"/>
    </source>
</evidence>
<proteinExistence type="predicted"/>
<organism evidence="1 2">
    <name type="scientific">Spartinivicinus poritis</name>
    <dbReference type="NCBI Taxonomy" id="2994640"/>
    <lineage>
        <taxon>Bacteria</taxon>
        <taxon>Pseudomonadati</taxon>
        <taxon>Pseudomonadota</taxon>
        <taxon>Gammaproteobacteria</taxon>
        <taxon>Oceanospirillales</taxon>
        <taxon>Zooshikellaceae</taxon>
        <taxon>Spartinivicinus</taxon>
    </lineage>
</organism>
<sequence>MFYIQCARRNGLVLGYEPYDQSSLIASFRCFWVEVDPAATDGQLWQPTCSEDQVTFQSNQPLPEPTADKPLIIRQNQGQWLHSIDQQQLAKLELLRRRQAKNQAIAQAIKNWCLTQVEGMEEAFINYGIEDIEHPRYLAYREAIAEIKAEYQEDDGH</sequence>